<keyword evidence="2" id="KW-1185">Reference proteome</keyword>
<evidence type="ECO:0000313" key="1">
    <source>
        <dbReference type="EMBL" id="CAL1353110.1"/>
    </source>
</evidence>
<organism evidence="1 2">
    <name type="scientific">Linum trigynum</name>
    <dbReference type="NCBI Taxonomy" id="586398"/>
    <lineage>
        <taxon>Eukaryota</taxon>
        <taxon>Viridiplantae</taxon>
        <taxon>Streptophyta</taxon>
        <taxon>Embryophyta</taxon>
        <taxon>Tracheophyta</taxon>
        <taxon>Spermatophyta</taxon>
        <taxon>Magnoliopsida</taxon>
        <taxon>eudicotyledons</taxon>
        <taxon>Gunneridae</taxon>
        <taxon>Pentapetalae</taxon>
        <taxon>rosids</taxon>
        <taxon>fabids</taxon>
        <taxon>Malpighiales</taxon>
        <taxon>Linaceae</taxon>
        <taxon>Linum</taxon>
    </lineage>
</organism>
<sequence>MNVLGVCTPNLEFIYCLASWEGSAHDSRVLRDALTRPNGRVVPEGNYYLCYSGMKPCAQWTQFRNEKATTMWANR</sequence>
<dbReference type="EMBL" id="OZ034813">
    <property type="protein sequence ID" value="CAL1353110.1"/>
    <property type="molecule type" value="Genomic_DNA"/>
</dbReference>
<evidence type="ECO:0008006" key="3">
    <source>
        <dbReference type="Google" id="ProtNLM"/>
    </source>
</evidence>
<reference evidence="1 2" key="1">
    <citation type="submission" date="2024-04" db="EMBL/GenBank/DDBJ databases">
        <authorList>
            <person name="Fracassetti M."/>
        </authorList>
    </citation>
    <scope>NUCLEOTIDE SEQUENCE [LARGE SCALE GENOMIC DNA]</scope>
</reference>
<dbReference type="Proteomes" id="UP001497516">
    <property type="component" value="Chromosome 1"/>
</dbReference>
<gene>
    <name evidence="1" type="ORF">LTRI10_LOCUS1036</name>
</gene>
<dbReference type="AlphaFoldDB" id="A0AAV2C9B8"/>
<name>A0AAV2C9B8_9ROSI</name>
<protein>
    <recommendedName>
        <fullName evidence="3">DDE Tnp4 domain-containing protein</fullName>
    </recommendedName>
</protein>
<accession>A0AAV2C9B8</accession>
<proteinExistence type="predicted"/>
<evidence type="ECO:0000313" key="2">
    <source>
        <dbReference type="Proteomes" id="UP001497516"/>
    </source>
</evidence>